<keyword evidence="3" id="KW-0812">Transmembrane</keyword>
<keyword evidence="1" id="KW-0175">Coiled coil</keyword>
<comment type="caution">
    <text evidence="4">The sequence shown here is derived from an EMBL/GenBank/DDBJ whole genome shotgun (WGS) entry which is preliminary data.</text>
</comment>
<feature type="compositionally biased region" description="Low complexity" evidence="2">
    <location>
        <begin position="84"/>
        <end position="102"/>
    </location>
</feature>
<evidence type="ECO:0000313" key="4">
    <source>
        <dbReference type="EMBL" id="PSC72224.1"/>
    </source>
</evidence>
<feature type="region of interest" description="Disordered" evidence="2">
    <location>
        <begin position="376"/>
        <end position="427"/>
    </location>
</feature>
<feature type="region of interest" description="Disordered" evidence="2">
    <location>
        <begin position="81"/>
        <end position="102"/>
    </location>
</feature>
<dbReference type="OrthoDB" id="10581002at2759"/>
<evidence type="ECO:0000256" key="3">
    <source>
        <dbReference type="SAM" id="Phobius"/>
    </source>
</evidence>
<feature type="transmembrane region" description="Helical" evidence="3">
    <location>
        <begin position="506"/>
        <end position="535"/>
    </location>
</feature>
<name>A0A2P6VDP9_9CHLO</name>
<keyword evidence="3" id="KW-0472">Membrane</keyword>
<feature type="compositionally biased region" description="Low complexity" evidence="2">
    <location>
        <begin position="210"/>
        <end position="219"/>
    </location>
</feature>
<dbReference type="Proteomes" id="UP000239649">
    <property type="component" value="Unassembled WGS sequence"/>
</dbReference>
<feature type="compositionally biased region" description="Pro residues" evidence="2">
    <location>
        <begin position="1"/>
        <end position="11"/>
    </location>
</feature>
<keyword evidence="3" id="KW-1133">Transmembrane helix</keyword>
<organism evidence="4 5">
    <name type="scientific">Micractinium conductrix</name>
    <dbReference type="NCBI Taxonomy" id="554055"/>
    <lineage>
        <taxon>Eukaryota</taxon>
        <taxon>Viridiplantae</taxon>
        <taxon>Chlorophyta</taxon>
        <taxon>core chlorophytes</taxon>
        <taxon>Trebouxiophyceae</taxon>
        <taxon>Chlorellales</taxon>
        <taxon>Chlorellaceae</taxon>
        <taxon>Chlorella clade</taxon>
        <taxon>Micractinium</taxon>
    </lineage>
</organism>
<dbReference type="AlphaFoldDB" id="A0A2P6VDP9"/>
<feature type="region of interest" description="Disordered" evidence="2">
    <location>
        <begin position="206"/>
        <end position="232"/>
    </location>
</feature>
<evidence type="ECO:0000256" key="1">
    <source>
        <dbReference type="SAM" id="Coils"/>
    </source>
</evidence>
<sequence>MPGSTQPPEPSLHPSHAQLDASPARRKAVHFSASPAGKASPTRASKAALDGGAGGARCSPQKASLLVRQGSWTIEAQRTDRMEALNSSSPPPAASEASPLPSLLLSGGAGSVGAMTSSPASVGYLESARKAEELRGRLERLEAALREMESKAVAHLDKSLQDKVLTTAAKIVQKRFLADKELDKKLQHQILQTAIKVVNKRQAAGSAPRQQQLVQQQEQQPKRAGEEADPTRRLEFDQQGEAGVAAVVAHIEAGLGEVLRRLEKKVEAVAGLMDQNAMELLEAHLAGGLLKLEGRLAAVEEAAAAGVPQQRGQQSDDASSRLLERVGAVEAAMVEQSRAVSDLLAALGTQHGSAALQQAAAAAMAAQAAAKPADAQAQAHAQAQGGQQPASAAGQHAVLAAKPRGAVQEADTPAAPPVHKQAGAPEPAAQLVQRKAAVARRSMLADPARAAGSAATTPRAPALPRLKPAHAAGTAQQIAMATARQQLARQAAERAREEAEAEGPAWLAALYVFGWGLVALLGLGALLIGIVAAMLKSGRLNESDLAFLWEPPARR</sequence>
<dbReference type="EMBL" id="LHPF02000011">
    <property type="protein sequence ID" value="PSC72224.1"/>
    <property type="molecule type" value="Genomic_DNA"/>
</dbReference>
<gene>
    <name evidence="4" type="ORF">C2E20_4362</name>
</gene>
<feature type="compositionally biased region" description="Low complexity" evidence="2">
    <location>
        <begin position="376"/>
        <end position="397"/>
    </location>
</feature>
<accession>A0A2P6VDP9</accession>
<keyword evidence="5" id="KW-1185">Reference proteome</keyword>
<reference evidence="4 5" key="1">
    <citation type="journal article" date="2018" name="Plant J.">
        <title>Genome sequences of Chlorella sorokiniana UTEX 1602 and Micractinium conductrix SAG 241.80: implications to maltose excretion by a green alga.</title>
        <authorList>
            <person name="Arriola M.B."/>
            <person name="Velmurugan N."/>
            <person name="Zhang Y."/>
            <person name="Plunkett M.H."/>
            <person name="Hondzo H."/>
            <person name="Barney B.M."/>
        </authorList>
    </citation>
    <scope>NUCLEOTIDE SEQUENCE [LARGE SCALE GENOMIC DNA]</scope>
    <source>
        <strain evidence="4 5">SAG 241.80</strain>
    </source>
</reference>
<evidence type="ECO:0000313" key="5">
    <source>
        <dbReference type="Proteomes" id="UP000239649"/>
    </source>
</evidence>
<feature type="region of interest" description="Disordered" evidence="2">
    <location>
        <begin position="1"/>
        <end position="62"/>
    </location>
</feature>
<evidence type="ECO:0000256" key="2">
    <source>
        <dbReference type="SAM" id="MobiDB-lite"/>
    </source>
</evidence>
<proteinExistence type="predicted"/>
<protein>
    <submittedName>
        <fullName evidence="4">Expressed protein isoform B</fullName>
    </submittedName>
</protein>
<feature type="compositionally biased region" description="Basic and acidic residues" evidence="2">
    <location>
        <begin position="220"/>
        <end position="232"/>
    </location>
</feature>
<feature type="coiled-coil region" evidence="1">
    <location>
        <begin position="124"/>
        <end position="158"/>
    </location>
</feature>